<name>A0ABZ1Q7A5_9ACTN</name>
<evidence type="ECO:0000256" key="4">
    <source>
        <dbReference type="ARBA" id="ARBA00022840"/>
    </source>
</evidence>
<feature type="region of interest" description="Disordered" evidence="5">
    <location>
        <begin position="121"/>
        <end position="152"/>
    </location>
</feature>
<keyword evidence="3" id="KW-0418">Kinase</keyword>
<accession>A0ABZ1Q7A5</accession>
<protein>
    <submittedName>
        <fullName evidence="7">1,4-alpha-glucan branching protein</fullName>
    </submittedName>
</protein>
<feature type="compositionally biased region" description="Polar residues" evidence="5">
    <location>
        <begin position="121"/>
        <end position="132"/>
    </location>
</feature>
<gene>
    <name evidence="7" type="ORF">OHA91_07620</name>
</gene>
<evidence type="ECO:0000256" key="1">
    <source>
        <dbReference type="ARBA" id="ARBA00022679"/>
    </source>
</evidence>
<dbReference type="RefSeq" id="WP_266493571.1">
    <property type="nucleotide sequence ID" value="NZ_CP108036.1"/>
</dbReference>
<feature type="domain" description="Maltokinase N-terminal cap" evidence="6">
    <location>
        <begin position="20"/>
        <end position="106"/>
    </location>
</feature>
<evidence type="ECO:0000256" key="3">
    <source>
        <dbReference type="ARBA" id="ARBA00022777"/>
    </source>
</evidence>
<organism evidence="7 8">
    <name type="scientific">Streptomyces erythrochromogenes</name>
    <dbReference type="NCBI Taxonomy" id="285574"/>
    <lineage>
        <taxon>Bacteria</taxon>
        <taxon>Bacillati</taxon>
        <taxon>Actinomycetota</taxon>
        <taxon>Actinomycetes</taxon>
        <taxon>Kitasatosporales</taxon>
        <taxon>Streptomycetaceae</taxon>
        <taxon>Streptomyces</taxon>
    </lineage>
</organism>
<dbReference type="GeneID" id="95495891"/>
<evidence type="ECO:0000313" key="7">
    <source>
        <dbReference type="EMBL" id="WUN78370.1"/>
    </source>
</evidence>
<sequence length="223" mass="23268">MAVIHRTTMSPGKLELLAAWMPSKPWYRGGDAPLLAKAGGFRLDDPAGEVGIEFMVVTDTSGDSPVTYQVPMTYRGMPLASAADGLIGTSEHGVLGRRWIYDGTHDVVLVEQLLALLAGRTTAQDQNTSDSPDPTVEVRTEGSGVPQGLTGPGTVTESADASLVTVGPPAAEGPVSTLTVYRVLRPGPAPEGDGAAGRVLADWSDPDGARQHGPFAHLAAFER</sequence>
<evidence type="ECO:0000256" key="2">
    <source>
        <dbReference type="ARBA" id="ARBA00022741"/>
    </source>
</evidence>
<keyword evidence="2" id="KW-0547">Nucleotide-binding</keyword>
<proteinExistence type="predicted"/>
<keyword evidence="1" id="KW-0808">Transferase</keyword>
<keyword evidence="8" id="KW-1185">Reference proteome</keyword>
<evidence type="ECO:0000259" key="6">
    <source>
        <dbReference type="Pfam" id="PF18085"/>
    </source>
</evidence>
<dbReference type="Pfam" id="PF18085">
    <property type="entry name" value="Mak_N_cap"/>
    <property type="match status" value="1"/>
</dbReference>
<evidence type="ECO:0000313" key="8">
    <source>
        <dbReference type="Proteomes" id="UP001432312"/>
    </source>
</evidence>
<dbReference type="EMBL" id="CP108036">
    <property type="protein sequence ID" value="WUN78370.1"/>
    <property type="molecule type" value="Genomic_DNA"/>
</dbReference>
<dbReference type="Proteomes" id="UP001432312">
    <property type="component" value="Chromosome"/>
</dbReference>
<keyword evidence="4" id="KW-0067">ATP-binding</keyword>
<dbReference type="InterPro" id="IPR040999">
    <property type="entry name" value="Mak_N_cap"/>
</dbReference>
<evidence type="ECO:0000256" key="5">
    <source>
        <dbReference type="SAM" id="MobiDB-lite"/>
    </source>
</evidence>
<reference evidence="7" key="1">
    <citation type="submission" date="2022-10" db="EMBL/GenBank/DDBJ databases">
        <title>The complete genomes of actinobacterial strains from the NBC collection.</title>
        <authorList>
            <person name="Joergensen T.S."/>
            <person name="Alvarez Arevalo M."/>
            <person name="Sterndorff E.B."/>
            <person name="Faurdal D."/>
            <person name="Vuksanovic O."/>
            <person name="Mourched A.-S."/>
            <person name="Charusanti P."/>
            <person name="Shaw S."/>
            <person name="Blin K."/>
            <person name="Weber T."/>
        </authorList>
    </citation>
    <scope>NUCLEOTIDE SEQUENCE</scope>
    <source>
        <strain evidence="7">NBC_00303</strain>
    </source>
</reference>